<reference evidence="7" key="1">
    <citation type="submission" date="2020-05" db="EMBL/GenBank/DDBJ databases">
        <title>Phylogenomic resolution of chytrid fungi.</title>
        <authorList>
            <person name="Stajich J.E."/>
            <person name="Amses K."/>
            <person name="Simmons R."/>
            <person name="Seto K."/>
            <person name="Myers J."/>
            <person name="Bonds A."/>
            <person name="Quandt C.A."/>
            <person name="Barry K."/>
            <person name="Liu P."/>
            <person name="Grigoriev I."/>
            <person name="Longcore J.E."/>
            <person name="James T.Y."/>
        </authorList>
    </citation>
    <scope>NUCLEOTIDE SEQUENCE</scope>
    <source>
        <strain evidence="7">JEL0476</strain>
    </source>
</reference>
<evidence type="ECO:0000313" key="8">
    <source>
        <dbReference type="Proteomes" id="UP001211065"/>
    </source>
</evidence>
<dbReference type="Proteomes" id="UP001211065">
    <property type="component" value="Unassembled WGS sequence"/>
</dbReference>
<keyword evidence="5" id="KW-1133">Transmembrane helix</keyword>
<evidence type="ECO:0000313" key="7">
    <source>
        <dbReference type="EMBL" id="KAJ3214448.1"/>
    </source>
</evidence>
<name>A0AAD5TXT2_9FUNG</name>
<dbReference type="AlphaFoldDB" id="A0AAD5TXT2"/>
<evidence type="ECO:0000256" key="4">
    <source>
        <dbReference type="PROSITE-ProRule" id="PRU00134"/>
    </source>
</evidence>
<feature type="transmembrane region" description="Helical" evidence="5">
    <location>
        <begin position="303"/>
        <end position="320"/>
    </location>
</feature>
<feature type="domain" description="MYND-type" evidence="6">
    <location>
        <begin position="4"/>
        <end position="51"/>
    </location>
</feature>
<protein>
    <recommendedName>
        <fullName evidence="6">MYND-type domain-containing protein</fullName>
    </recommendedName>
</protein>
<gene>
    <name evidence="7" type="ORF">HK099_006877</name>
</gene>
<keyword evidence="5" id="KW-0812">Transmembrane</keyword>
<keyword evidence="1" id="KW-0479">Metal-binding</keyword>
<evidence type="ECO:0000256" key="2">
    <source>
        <dbReference type="ARBA" id="ARBA00022771"/>
    </source>
</evidence>
<organism evidence="7 8">
    <name type="scientific">Clydaea vesicula</name>
    <dbReference type="NCBI Taxonomy" id="447962"/>
    <lineage>
        <taxon>Eukaryota</taxon>
        <taxon>Fungi</taxon>
        <taxon>Fungi incertae sedis</taxon>
        <taxon>Chytridiomycota</taxon>
        <taxon>Chytridiomycota incertae sedis</taxon>
        <taxon>Chytridiomycetes</taxon>
        <taxon>Lobulomycetales</taxon>
        <taxon>Lobulomycetaceae</taxon>
        <taxon>Clydaea</taxon>
    </lineage>
</organism>
<dbReference type="GO" id="GO:0008270">
    <property type="term" value="F:zinc ion binding"/>
    <property type="evidence" value="ECO:0007669"/>
    <property type="project" value="UniProtKB-KW"/>
</dbReference>
<evidence type="ECO:0000259" key="6">
    <source>
        <dbReference type="PROSITE" id="PS50865"/>
    </source>
</evidence>
<comment type="caution">
    <text evidence="7">The sequence shown here is derived from an EMBL/GenBank/DDBJ whole genome shotgun (WGS) entry which is preliminary data.</text>
</comment>
<dbReference type="SUPFAM" id="SSF144232">
    <property type="entry name" value="HIT/MYND zinc finger-like"/>
    <property type="match status" value="1"/>
</dbReference>
<keyword evidence="3" id="KW-0862">Zinc</keyword>
<feature type="transmembrane region" description="Helical" evidence="5">
    <location>
        <begin position="358"/>
        <end position="375"/>
    </location>
</feature>
<accession>A0AAD5TXT2</accession>
<dbReference type="PROSITE" id="PS50865">
    <property type="entry name" value="ZF_MYND_2"/>
    <property type="match status" value="1"/>
</dbReference>
<evidence type="ECO:0000256" key="5">
    <source>
        <dbReference type="SAM" id="Phobius"/>
    </source>
</evidence>
<dbReference type="InterPro" id="IPR002893">
    <property type="entry name" value="Znf_MYND"/>
</dbReference>
<keyword evidence="8" id="KW-1185">Reference proteome</keyword>
<proteinExistence type="predicted"/>
<keyword evidence="2 4" id="KW-0863">Zinc-finger</keyword>
<dbReference type="Pfam" id="PF01753">
    <property type="entry name" value="zf-MYND"/>
    <property type="match status" value="1"/>
</dbReference>
<sequence length="390" mass="46570">MKKCENCRKPCNEILTLDTTKKQLKRCSECKSYYCSKECQKLDWKKHKHICQQLKKQFELDKLQEELLEKENLKFQEELNYFICNKCVFFNKTLIFDKNYILIESDKQKSIKSNQHFDSTFNKNSFFQNFDNFIQEYQTDFFTIASSILNFKHDEAIIILTCDIKEDKFSIINVDFLDKLKLEYDDQKSVTQLEETDSNSKFLYIYFKIPKLHPSDSTCECNFQNLIAFQIPEKFNFEDEKFINNFSGLDLESFSSDLIQNFNYGSLLVFFKDFYKIGYYCYVVHSYKYEEVNDEKDRAAVKALSNFLIFVVLILTFTYFGYFKVILILFIGILLFFGRVNIGILIGSSFLLWYGYSWYYIPFFAIGIFSLEKVMKVIVDYLERLVSEEK</sequence>
<dbReference type="EMBL" id="JADGJW010000620">
    <property type="protein sequence ID" value="KAJ3214448.1"/>
    <property type="molecule type" value="Genomic_DNA"/>
</dbReference>
<dbReference type="Gene3D" id="6.10.140.2220">
    <property type="match status" value="1"/>
</dbReference>
<evidence type="ECO:0000256" key="3">
    <source>
        <dbReference type="ARBA" id="ARBA00022833"/>
    </source>
</evidence>
<keyword evidence="5" id="KW-0472">Membrane</keyword>
<evidence type="ECO:0000256" key="1">
    <source>
        <dbReference type="ARBA" id="ARBA00022723"/>
    </source>
</evidence>